<dbReference type="SUPFAM" id="SSF55008">
    <property type="entry name" value="HMA, heavy metal-associated domain"/>
    <property type="match status" value="1"/>
</dbReference>
<dbReference type="STRING" id="61635.BN85304400"/>
<dbReference type="Pfam" id="PF00403">
    <property type="entry name" value="HMA"/>
    <property type="match status" value="1"/>
</dbReference>
<proteinExistence type="predicted"/>
<dbReference type="HOGENOM" id="CLU_2629962_0_0_14"/>
<dbReference type="KEGG" id="abra:BN85304400"/>
<dbReference type="GO" id="GO:0046872">
    <property type="term" value="F:metal ion binding"/>
    <property type="evidence" value="ECO:0007669"/>
    <property type="project" value="InterPro"/>
</dbReference>
<dbReference type="Gene3D" id="3.30.70.100">
    <property type="match status" value="1"/>
</dbReference>
<dbReference type="CDD" id="cd00371">
    <property type="entry name" value="HMA"/>
    <property type="match status" value="1"/>
</dbReference>
<evidence type="ECO:0000259" key="1">
    <source>
        <dbReference type="Pfam" id="PF00403"/>
    </source>
</evidence>
<gene>
    <name evidence="2" type="ORF">BN85304400</name>
</gene>
<evidence type="ECO:0000313" key="3">
    <source>
        <dbReference type="Proteomes" id="UP000032737"/>
    </source>
</evidence>
<sequence length="77" mass="8998">MFLSIYRIKGIHCGSCISRIEKKALSLGAYKASFDIKEMILKVYYEEVIDNQLFVEEVKSMNYQIDFLASYDEDEIT</sequence>
<feature type="domain" description="HMA" evidence="1">
    <location>
        <begin position="6"/>
        <end position="63"/>
    </location>
</feature>
<keyword evidence="3" id="KW-1185">Reference proteome</keyword>
<dbReference type="OrthoDB" id="9813965at2"/>
<accession>U4KMT8</accession>
<dbReference type="EMBL" id="FO681348">
    <property type="protein sequence ID" value="CCV65461.1"/>
    <property type="molecule type" value="Genomic_DNA"/>
</dbReference>
<evidence type="ECO:0000313" key="2">
    <source>
        <dbReference type="EMBL" id="CCV65461.1"/>
    </source>
</evidence>
<dbReference type="RefSeq" id="WP_030004320.1">
    <property type="nucleotide sequence ID" value="NC_022549.1"/>
</dbReference>
<organism evidence="2 3">
    <name type="scientific">Acholeplasma brassicae</name>
    <dbReference type="NCBI Taxonomy" id="61635"/>
    <lineage>
        <taxon>Bacteria</taxon>
        <taxon>Bacillati</taxon>
        <taxon>Mycoplasmatota</taxon>
        <taxon>Mollicutes</taxon>
        <taxon>Acholeplasmatales</taxon>
        <taxon>Acholeplasmataceae</taxon>
        <taxon>Acholeplasma</taxon>
    </lineage>
</organism>
<dbReference type="InterPro" id="IPR006121">
    <property type="entry name" value="HMA_dom"/>
</dbReference>
<dbReference type="AlphaFoldDB" id="U4KMT8"/>
<dbReference type="Proteomes" id="UP000032737">
    <property type="component" value="Chromosome"/>
</dbReference>
<protein>
    <recommendedName>
        <fullName evidence="1">HMA domain-containing protein</fullName>
    </recommendedName>
</protein>
<name>U4KMT8_9MOLU</name>
<dbReference type="InterPro" id="IPR036163">
    <property type="entry name" value="HMA_dom_sf"/>
</dbReference>
<reference evidence="2 3" key="1">
    <citation type="journal article" date="2013" name="J. Mol. Microbiol. Biotechnol.">
        <title>Analysis of the Complete Genomes of Acholeplasma brassicae , A. palmae and A. laidlawii and Their Comparison to the Obligate Parasites from ' Candidatus Phytoplasma'.</title>
        <authorList>
            <person name="Kube M."/>
            <person name="Siewert C."/>
            <person name="Migdoll A.M."/>
            <person name="Duduk B."/>
            <person name="Holz S."/>
            <person name="Rabus R."/>
            <person name="Seemuller E."/>
            <person name="Mitrovic J."/>
            <person name="Muller I."/>
            <person name="Buttner C."/>
            <person name="Reinhardt R."/>
        </authorList>
    </citation>
    <scope>NUCLEOTIDE SEQUENCE [LARGE SCALE GENOMIC DNA]</scope>
    <source>
        <strain evidence="3">0502</strain>
    </source>
</reference>